<evidence type="ECO:0000256" key="1">
    <source>
        <dbReference type="ARBA" id="ARBA00004123"/>
    </source>
</evidence>
<dbReference type="InterPro" id="IPR012337">
    <property type="entry name" value="RNaseH-like_sf"/>
</dbReference>
<gene>
    <name evidence="11" type="primary">LOC109130425</name>
</gene>
<evidence type="ECO:0000256" key="7">
    <source>
        <dbReference type="SAM" id="MobiDB-lite"/>
    </source>
</evidence>
<organism evidence="10 11">
    <name type="scientific">Camelina sativa</name>
    <name type="common">False flax</name>
    <name type="synonym">Myagrum sativum</name>
    <dbReference type="NCBI Taxonomy" id="90675"/>
    <lineage>
        <taxon>Eukaryota</taxon>
        <taxon>Viridiplantae</taxon>
        <taxon>Streptophyta</taxon>
        <taxon>Embryophyta</taxon>
        <taxon>Tracheophyta</taxon>
        <taxon>Spermatophyta</taxon>
        <taxon>Magnoliopsida</taxon>
        <taxon>eudicotyledons</taxon>
        <taxon>Gunneridae</taxon>
        <taxon>Pentapetalae</taxon>
        <taxon>rosids</taxon>
        <taxon>malvids</taxon>
        <taxon>Brassicales</taxon>
        <taxon>Brassicaceae</taxon>
        <taxon>Camelineae</taxon>
        <taxon>Camelina</taxon>
    </lineage>
</organism>
<dbReference type="InterPro" id="IPR052035">
    <property type="entry name" value="ZnF_BED_domain_contain"/>
</dbReference>
<name>A0ABM1R8Y5_CAMSA</name>
<feature type="transmembrane region" description="Helical" evidence="8">
    <location>
        <begin position="562"/>
        <end position="593"/>
    </location>
</feature>
<evidence type="ECO:0000256" key="8">
    <source>
        <dbReference type="SAM" id="Phobius"/>
    </source>
</evidence>
<keyword evidence="3" id="KW-0863">Zinc-finger</keyword>
<reference evidence="11" key="2">
    <citation type="submission" date="2025-08" db="UniProtKB">
        <authorList>
            <consortium name="RefSeq"/>
        </authorList>
    </citation>
    <scope>IDENTIFICATION</scope>
    <source>
        <tissue evidence="11">Leaf</tissue>
    </source>
</reference>
<accession>A0ABM1R8Y5</accession>
<feature type="region of interest" description="Disordered" evidence="7">
    <location>
        <begin position="37"/>
        <end position="62"/>
    </location>
</feature>
<keyword evidence="8" id="KW-0812">Transmembrane</keyword>
<reference evidence="10" key="1">
    <citation type="journal article" date="2014" name="Nat. Commun.">
        <title>The emerging biofuel crop Camelina sativa retains a highly undifferentiated hexaploid genome structure.</title>
        <authorList>
            <person name="Kagale S."/>
            <person name="Koh C."/>
            <person name="Nixon J."/>
            <person name="Bollina V."/>
            <person name="Clarke W.E."/>
            <person name="Tuteja R."/>
            <person name="Spillane C."/>
            <person name="Robinson S.J."/>
            <person name="Links M.G."/>
            <person name="Clarke C."/>
            <person name="Higgins E.E."/>
            <person name="Huebert T."/>
            <person name="Sharpe A.G."/>
            <person name="Parkin I.A."/>
        </authorList>
    </citation>
    <scope>NUCLEOTIDE SEQUENCE [LARGE SCALE GENOMIC DNA]</scope>
    <source>
        <strain evidence="10">cv. DH55</strain>
    </source>
</reference>
<feature type="compositionally biased region" description="Low complexity" evidence="7">
    <location>
        <begin position="46"/>
        <end position="59"/>
    </location>
</feature>
<evidence type="ECO:0000259" key="9">
    <source>
        <dbReference type="Pfam" id="PF14372"/>
    </source>
</evidence>
<protein>
    <submittedName>
        <fullName evidence="11">Zinc finger BED domain-containing protein RICESLEEPER 2-like</fullName>
    </submittedName>
</protein>
<dbReference type="RefSeq" id="XP_019095473.1">
    <property type="nucleotide sequence ID" value="XM_019239928.1"/>
</dbReference>
<proteinExistence type="predicted"/>
<evidence type="ECO:0000313" key="10">
    <source>
        <dbReference type="Proteomes" id="UP000694864"/>
    </source>
</evidence>
<keyword evidence="5" id="KW-0238">DNA-binding</keyword>
<keyword evidence="8" id="KW-1133">Transmembrane helix</keyword>
<keyword evidence="2" id="KW-0479">Metal-binding</keyword>
<feature type="domain" description="hAT-like transposase RNase-H fold" evidence="9">
    <location>
        <begin position="428"/>
        <end position="527"/>
    </location>
</feature>
<comment type="subcellular location">
    <subcellularLocation>
        <location evidence="1">Nucleus</location>
    </subcellularLocation>
</comment>
<evidence type="ECO:0000256" key="4">
    <source>
        <dbReference type="ARBA" id="ARBA00022833"/>
    </source>
</evidence>
<evidence type="ECO:0000256" key="2">
    <source>
        <dbReference type="ARBA" id="ARBA00022723"/>
    </source>
</evidence>
<dbReference type="Proteomes" id="UP000694864">
    <property type="component" value="Chromosome 18"/>
</dbReference>
<evidence type="ECO:0000256" key="5">
    <source>
        <dbReference type="ARBA" id="ARBA00023125"/>
    </source>
</evidence>
<evidence type="ECO:0000256" key="3">
    <source>
        <dbReference type="ARBA" id="ARBA00022771"/>
    </source>
</evidence>
<keyword evidence="10" id="KW-1185">Reference proteome</keyword>
<keyword evidence="8" id="KW-0472">Membrane</keyword>
<dbReference type="SMART" id="SM00614">
    <property type="entry name" value="ZnF_BED"/>
    <property type="match status" value="1"/>
</dbReference>
<dbReference type="Pfam" id="PF14372">
    <property type="entry name" value="hAT-like_RNase-H"/>
    <property type="match status" value="1"/>
</dbReference>
<dbReference type="SUPFAM" id="SSF53098">
    <property type="entry name" value="Ribonuclease H-like"/>
    <property type="match status" value="1"/>
</dbReference>
<dbReference type="GeneID" id="109130425"/>
<keyword evidence="4" id="KW-0862">Zinc</keyword>
<dbReference type="PANTHER" id="PTHR46481:SF10">
    <property type="entry name" value="ZINC FINGER BED DOMAIN-CONTAINING PROTEIN 39"/>
    <property type="match status" value="1"/>
</dbReference>
<evidence type="ECO:0000313" key="11">
    <source>
        <dbReference type="RefSeq" id="XP_019095473.1"/>
    </source>
</evidence>
<dbReference type="PANTHER" id="PTHR46481">
    <property type="entry name" value="ZINC FINGER BED DOMAIN-CONTAINING PROTEIN 4"/>
    <property type="match status" value="1"/>
</dbReference>
<sequence>MDLETEHLIARLNAQSDYMDMNEEDCDIDVEIDGNEEEETEMLHGTDQSETQSTTQATQNAPWKRKLTSKVWKDIVLVGVEDDGKERGKCIHCGTKLVINTKTHGTKSLIRHLEKCPKKPKNEDRPPYDHQINREMTSEIIIYHDLPFRYPEYEKVRARDKYLNPECQPICRQTAAADVYRKYEMEKVKMKEVLANQRARVCFTSDLWTARGTVMSYICLTAHYIDENWHLNSKILQFCELKSPHTGEEISNKILECLKEWGLEKKVFSITLDNATKNNSMLNILKGQLQMISGSGLLCDGKFMHVRCCAHILNLIVKKGLDLAKDVLHNIRESVIYVKASSKRRDAFAACVERVKIKSGAGLSQDVPTRWNSTYEMLVRDLKFKEAFFSLKWFDSNYKTLPSDDEWNRGEKICELLKPFSDITTHFSGSKYPTSNVYFTQVWRIELLLRKFASCDDEDVAKLAQDMQIMFTKYWEDYSLILAMGAVLDPRMKLQMLEVAYERVDPTTSASKIKKLKDNLEMLYEDYKAKSRTCSSSISVTPNPHDWVNESPLDDDYDNVRMLLLLFMLLVLLMLLMLLMLLLLFMLLVLLLFCRIFLSLKKASELE</sequence>
<evidence type="ECO:0000256" key="6">
    <source>
        <dbReference type="ARBA" id="ARBA00023242"/>
    </source>
</evidence>
<dbReference type="InterPro" id="IPR025525">
    <property type="entry name" value="hAT-like_transposase_RNase-H"/>
</dbReference>
<keyword evidence="6" id="KW-0539">Nucleus</keyword>